<sequence length="529" mass="59137">MEEADEDTFIPYKVWKLERDPKCIITVEEIVSDPYNEASREFRRISIINGNSEEDDGDLLFENNHPTNSSHYNHQVCGNGNSKKHKSIEEMTIFGKPTANIQQDKMRTLQNNLSFDLSDFKNSLANESRLRVISVYDDTNHQVRITVLQGIHMPFEKSQIRVSFVGKKIFKFYTHTKTGWDPLFNQTFILDLQEEDLVDSFINFKIYTPDLLTTEDYLNVSSSDKSPSNNNKSVHFDRKAVSESVLPIKLIDIADGSETIHNLKLHAVKEGNRNSVPNIDTTQDFTKMTVGGRKRSNSATINNLKFHMDNINPLRQHSLATSIGSSNNSLENSRGSLFDRSGGGTMDSYTNSRRGSTVDESGRFCSLPMESTTNADLLVSLCYNSAQGRLVVGVEKASAVGGAWGSKAPETFVKVTALTQFHEEVGKQKTNCVKETFTPVYDATCLFEIPKTSIENHSVLIQIFTHCGLLRRKVLLGQITVGEAASSPDAQDHWDEMIQGDGITVSKWHTLIGRNGLPPTPKSNGDKSN</sequence>
<dbReference type="Proteomes" id="UP000095286">
    <property type="component" value="Unplaced"/>
</dbReference>
<protein>
    <submittedName>
        <fullName evidence="2">C2 domain-containing protein</fullName>
    </submittedName>
</protein>
<name>A0AC35TTA5_9BILA</name>
<organism evidence="1 2">
    <name type="scientific">Rhabditophanes sp. KR3021</name>
    <dbReference type="NCBI Taxonomy" id="114890"/>
    <lineage>
        <taxon>Eukaryota</taxon>
        <taxon>Metazoa</taxon>
        <taxon>Ecdysozoa</taxon>
        <taxon>Nematoda</taxon>
        <taxon>Chromadorea</taxon>
        <taxon>Rhabditida</taxon>
        <taxon>Tylenchina</taxon>
        <taxon>Panagrolaimomorpha</taxon>
        <taxon>Strongyloidoidea</taxon>
        <taxon>Alloionematidae</taxon>
        <taxon>Rhabditophanes</taxon>
    </lineage>
</organism>
<accession>A0AC35TTA5</accession>
<reference evidence="2" key="1">
    <citation type="submission" date="2016-11" db="UniProtKB">
        <authorList>
            <consortium name="WormBaseParasite"/>
        </authorList>
    </citation>
    <scope>IDENTIFICATION</scope>
    <source>
        <strain evidence="2">KR3021</strain>
    </source>
</reference>
<proteinExistence type="predicted"/>
<evidence type="ECO:0000313" key="1">
    <source>
        <dbReference type="Proteomes" id="UP000095286"/>
    </source>
</evidence>
<evidence type="ECO:0000313" key="2">
    <source>
        <dbReference type="WBParaSite" id="RSKR_0000411400.1"/>
    </source>
</evidence>
<dbReference type="WBParaSite" id="RSKR_0000411400.1">
    <property type="protein sequence ID" value="RSKR_0000411400.1"/>
    <property type="gene ID" value="RSKR_0000411400"/>
</dbReference>